<sequence>MTESAGVTTRLFGTLCGLVFLVNLGRTVFAPLVETFQTQFGVGPATVGLVTTLVWMGTAVPRIPVGYLLTRVARHRVVLATGALLSLAAAFTALAPSILAVQIGALGIGLASGAYFVAAVPLVGELYPDAVGRAIGIHGTAAQLAAVGAAPVVVGFVAVADWRATFWLLAVLSAVITAVLAYTARDSDAVVEADVDRDFVGALRYWRLLLVGMLMISTAGFVWQGLFNFYVTYLVAAKSFSTTQASTMLTVVFAAGVPAFWLSGRLADRFPTVPYILTVLAAYVASLFALTEVTGFLPVLAVTAVLGYTIHSMFPALDAWLLGTLPAEVRSSAYAVFSGASLLIEANGSGVVGVLTEAGYAFDDVFRTFAFGLAGVVAVLVALYVLGRIPGTDRRAISS</sequence>
<dbReference type="EMBL" id="AOIV01000045">
    <property type="protein sequence ID" value="ELZ26104.1"/>
    <property type="molecule type" value="Genomic_DNA"/>
</dbReference>
<keyword evidence="2" id="KW-1003">Cell membrane</keyword>
<dbReference type="InterPro" id="IPR050189">
    <property type="entry name" value="MFS_Efflux_Transporters"/>
</dbReference>
<evidence type="ECO:0000256" key="2">
    <source>
        <dbReference type="ARBA" id="ARBA00022475"/>
    </source>
</evidence>
<dbReference type="Gene3D" id="1.20.1250.20">
    <property type="entry name" value="MFS general substrate transporter like domains"/>
    <property type="match status" value="2"/>
</dbReference>
<keyword evidence="3 6" id="KW-0812">Transmembrane</keyword>
<feature type="transmembrane region" description="Helical" evidence="6">
    <location>
        <begin position="205"/>
        <end position="223"/>
    </location>
</feature>
<dbReference type="GO" id="GO:0005886">
    <property type="term" value="C:plasma membrane"/>
    <property type="evidence" value="ECO:0007669"/>
    <property type="project" value="UniProtKB-SubCell"/>
</dbReference>
<evidence type="ECO:0000313" key="8">
    <source>
        <dbReference type="EMBL" id="ELZ26104.1"/>
    </source>
</evidence>
<feature type="transmembrane region" description="Helical" evidence="6">
    <location>
        <begin position="296"/>
        <end position="321"/>
    </location>
</feature>
<feature type="transmembrane region" description="Helical" evidence="6">
    <location>
        <begin position="45"/>
        <end position="65"/>
    </location>
</feature>
<feature type="transmembrane region" description="Helical" evidence="6">
    <location>
        <begin position="273"/>
        <end position="290"/>
    </location>
</feature>
<keyword evidence="4 6" id="KW-1133">Transmembrane helix</keyword>
<evidence type="ECO:0000313" key="9">
    <source>
        <dbReference type="Proteomes" id="UP000011513"/>
    </source>
</evidence>
<protein>
    <submittedName>
        <fullName evidence="8">Arabinose efflux permease</fullName>
    </submittedName>
</protein>
<dbReference type="PROSITE" id="PS50850">
    <property type="entry name" value="MFS"/>
    <property type="match status" value="1"/>
</dbReference>
<dbReference type="AlphaFoldDB" id="M0CW58"/>
<feature type="transmembrane region" description="Helical" evidence="6">
    <location>
        <begin position="333"/>
        <end position="356"/>
    </location>
</feature>
<feature type="transmembrane region" description="Helical" evidence="6">
    <location>
        <begin position="368"/>
        <end position="386"/>
    </location>
</feature>
<dbReference type="GO" id="GO:0022857">
    <property type="term" value="F:transmembrane transporter activity"/>
    <property type="evidence" value="ECO:0007669"/>
    <property type="project" value="InterPro"/>
</dbReference>
<dbReference type="InterPro" id="IPR020846">
    <property type="entry name" value="MFS_dom"/>
</dbReference>
<gene>
    <name evidence="8" type="ORF">C474_20426</name>
</gene>
<comment type="subcellular location">
    <subcellularLocation>
        <location evidence="1">Cell membrane</location>
        <topology evidence="1">Multi-pass membrane protein</topology>
    </subcellularLocation>
</comment>
<feature type="domain" description="Major facilitator superfamily (MFS) profile" evidence="7">
    <location>
        <begin position="11"/>
        <end position="393"/>
    </location>
</feature>
<keyword evidence="9" id="KW-1185">Reference proteome</keyword>
<evidence type="ECO:0000256" key="3">
    <source>
        <dbReference type="ARBA" id="ARBA00022692"/>
    </source>
</evidence>
<organism evidence="8 9">
    <name type="scientific">Halogeometricum pallidum JCM 14848</name>
    <dbReference type="NCBI Taxonomy" id="1227487"/>
    <lineage>
        <taxon>Archaea</taxon>
        <taxon>Methanobacteriati</taxon>
        <taxon>Methanobacteriota</taxon>
        <taxon>Stenosarchaea group</taxon>
        <taxon>Halobacteria</taxon>
        <taxon>Halobacteriales</taxon>
        <taxon>Haloferacaceae</taxon>
        <taxon>Halogeometricum</taxon>
    </lineage>
</organism>
<feature type="transmembrane region" description="Helical" evidence="6">
    <location>
        <begin position="243"/>
        <end position="261"/>
    </location>
</feature>
<dbReference type="PANTHER" id="PTHR43124:SF3">
    <property type="entry name" value="CHLORAMPHENICOL EFFLUX PUMP RV0191"/>
    <property type="match status" value="1"/>
</dbReference>
<feature type="transmembrane region" description="Helical" evidence="6">
    <location>
        <begin position="77"/>
        <end position="95"/>
    </location>
</feature>
<evidence type="ECO:0000256" key="1">
    <source>
        <dbReference type="ARBA" id="ARBA00004651"/>
    </source>
</evidence>
<accession>M0CW58</accession>
<evidence type="ECO:0000256" key="5">
    <source>
        <dbReference type="ARBA" id="ARBA00023136"/>
    </source>
</evidence>
<dbReference type="PANTHER" id="PTHR43124">
    <property type="entry name" value="PURINE EFFLUX PUMP PBUE"/>
    <property type="match status" value="1"/>
</dbReference>
<dbReference type="InterPro" id="IPR036259">
    <property type="entry name" value="MFS_trans_sf"/>
</dbReference>
<dbReference type="eggNOG" id="arCOG00134">
    <property type="taxonomic scope" value="Archaea"/>
</dbReference>
<proteinExistence type="predicted"/>
<feature type="transmembrane region" description="Helical" evidence="6">
    <location>
        <begin position="12"/>
        <end position="33"/>
    </location>
</feature>
<dbReference type="Pfam" id="PF07690">
    <property type="entry name" value="MFS_1"/>
    <property type="match status" value="1"/>
</dbReference>
<name>M0CW58_HALPD</name>
<comment type="caution">
    <text evidence="8">The sequence shown here is derived from an EMBL/GenBank/DDBJ whole genome shotgun (WGS) entry which is preliminary data.</text>
</comment>
<feature type="transmembrane region" description="Helical" evidence="6">
    <location>
        <begin position="101"/>
        <end position="123"/>
    </location>
</feature>
<dbReference type="Proteomes" id="UP000011513">
    <property type="component" value="Unassembled WGS sequence"/>
</dbReference>
<evidence type="ECO:0000259" key="7">
    <source>
        <dbReference type="PROSITE" id="PS50850"/>
    </source>
</evidence>
<dbReference type="PATRIC" id="fig|1227487.5.peg.4067"/>
<dbReference type="InParanoid" id="M0CW58"/>
<dbReference type="SUPFAM" id="SSF103473">
    <property type="entry name" value="MFS general substrate transporter"/>
    <property type="match status" value="1"/>
</dbReference>
<keyword evidence="5 6" id="KW-0472">Membrane</keyword>
<feature type="transmembrane region" description="Helical" evidence="6">
    <location>
        <begin position="164"/>
        <end position="184"/>
    </location>
</feature>
<evidence type="ECO:0000256" key="6">
    <source>
        <dbReference type="SAM" id="Phobius"/>
    </source>
</evidence>
<reference evidence="8 9" key="1">
    <citation type="journal article" date="2014" name="PLoS Genet.">
        <title>Phylogenetically driven sequencing of extremely halophilic archaea reveals strategies for static and dynamic osmo-response.</title>
        <authorList>
            <person name="Becker E.A."/>
            <person name="Seitzer P.M."/>
            <person name="Tritt A."/>
            <person name="Larsen D."/>
            <person name="Krusor M."/>
            <person name="Yao A.I."/>
            <person name="Wu D."/>
            <person name="Madern D."/>
            <person name="Eisen J.A."/>
            <person name="Darling A.E."/>
            <person name="Facciotti M.T."/>
        </authorList>
    </citation>
    <scope>NUCLEOTIDE SEQUENCE [LARGE SCALE GENOMIC DNA]</scope>
    <source>
        <strain evidence="8 9">JCM 14848</strain>
    </source>
</reference>
<feature type="transmembrane region" description="Helical" evidence="6">
    <location>
        <begin position="135"/>
        <end position="158"/>
    </location>
</feature>
<dbReference type="InterPro" id="IPR011701">
    <property type="entry name" value="MFS"/>
</dbReference>
<evidence type="ECO:0000256" key="4">
    <source>
        <dbReference type="ARBA" id="ARBA00022989"/>
    </source>
</evidence>